<dbReference type="EMBL" id="JAMWYK010000002">
    <property type="protein sequence ID" value="MCO0832062.1"/>
    <property type="molecule type" value="Genomic_DNA"/>
</dbReference>
<evidence type="ECO:0000313" key="3">
    <source>
        <dbReference type="Proteomes" id="UP001523234"/>
    </source>
</evidence>
<comment type="caution">
    <text evidence="2">The sequence shown here is derived from an EMBL/GenBank/DDBJ whole genome shotgun (WGS) entry which is preliminary data.</text>
</comment>
<dbReference type="InterPro" id="IPR001387">
    <property type="entry name" value="Cro/C1-type_HTH"/>
</dbReference>
<dbReference type="RefSeq" id="WP_252442855.1">
    <property type="nucleotide sequence ID" value="NZ_JAMWYK010000002.1"/>
</dbReference>
<dbReference type="InterPro" id="IPR010982">
    <property type="entry name" value="Lambda_DNA-bd_dom_sf"/>
</dbReference>
<proteinExistence type="predicted"/>
<gene>
    <name evidence="2" type="ORF">NFX39_03010</name>
</gene>
<organism evidence="2 3">
    <name type="scientific">Fructobacillus apis</name>
    <dbReference type="NCBI Taxonomy" id="2935017"/>
    <lineage>
        <taxon>Bacteria</taxon>
        <taxon>Bacillati</taxon>
        <taxon>Bacillota</taxon>
        <taxon>Bacilli</taxon>
        <taxon>Lactobacillales</taxon>
        <taxon>Lactobacillaceae</taxon>
        <taxon>Fructobacillus</taxon>
    </lineage>
</organism>
<accession>A0ABT0ZPZ5</accession>
<evidence type="ECO:0000259" key="1">
    <source>
        <dbReference type="PROSITE" id="PS50943"/>
    </source>
</evidence>
<evidence type="ECO:0000313" key="2">
    <source>
        <dbReference type="EMBL" id="MCO0832062.1"/>
    </source>
</evidence>
<dbReference type="SMART" id="SM00530">
    <property type="entry name" value="HTH_XRE"/>
    <property type="match status" value="1"/>
</dbReference>
<name>A0ABT0ZPZ5_9LACO</name>
<sequence length="110" mass="12609">MIDKDLEMKLNPKECSSASALIVELIEDFGVKQSDLARRLGISEKHMSRILHKETFMSVELAERLEIVTGLSAKLLLGMDADYKLAHSKVNSKERRDDELYLKPYDWQLA</sequence>
<dbReference type="SUPFAM" id="SSF47413">
    <property type="entry name" value="lambda repressor-like DNA-binding domains"/>
    <property type="match status" value="1"/>
</dbReference>
<feature type="domain" description="HTH cro/C1-type" evidence="1">
    <location>
        <begin position="22"/>
        <end position="76"/>
    </location>
</feature>
<dbReference type="NCBIfam" id="TIGR02607">
    <property type="entry name" value="antidote_HigA"/>
    <property type="match status" value="1"/>
</dbReference>
<dbReference type="CDD" id="cd00093">
    <property type="entry name" value="HTH_XRE"/>
    <property type="match status" value="1"/>
</dbReference>
<dbReference type="Proteomes" id="UP001523234">
    <property type="component" value="Unassembled WGS sequence"/>
</dbReference>
<dbReference type="Gene3D" id="1.10.260.40">
    <property type="entry name" value="lambda repressor-like DNA-binding domains"/>
    <property type="match status" value="1"/>
</dbReference>
<reference evidence="2 3" key="1">
    <citation type="submission" date="2022-06" db="EMBL/GenBank/DDBJ databases">
        <title>Fructobacillus taiwanensis sp. nov., isolated from the honeybee.</title>
        <authorList>
            <person name="Chen Y.-S."/>
            <person name="Wang L.-T."/>
            <person name="Lee Y.-S."/>
            <person name="Chang Y.-C."/>
            <person name="Wu H.-C."/>
            <person name="Liao C.-Y."/>
            <person name="Chen W.-H."/>
            <person name="Deng J.-N."/>
            <person name="Wang Y.-H."/>
        </authorList>
    </citation>
    <scope>NUCLEOTIDE SEQUENCE [LARGE SCALE GENOMIC DNA]</scope>
    <source>
        <strain evidence="2 3">W13</strain>
    </source>
</reference>
<dbReference type="InterPro" id="IPR013430">
    <property type="entry name" value="Toxin_antidote_HigA"/>
</dbReference>
<protein>
    <submittedName>
        <fullName evidence="2">HigA family addiction module antitoxin</fullName>
    </submittedName>
</protein>
<dbReference type="PROSITE" id="PS50943">
    <property type="entry name" value="HTH_CROC1"/>
    <property type="match status" value="1"/>
</dbReference>
<keyword evidence="3" id="KW-1185">Reference proteome</keyword>